<dbReference type="Proteomes" id="UP001218364">
    <property type="component" value="Unassembled WGS sequence"/>
</dbReference>
<dbReference type="InterPro" id="IPR004843">
    <property type="entry name" value="Calcineurin-like_PHP"/>
</dbReference>
<keyword evidence="3" id="KW-0540">Nuclease</keyword>
<dbReference type="RefSeq" id="WP_065271110.1">
    <property type="nucleotide sequence ID" value="NZ_CP015124.1"/>
</dbReference>
<dbReference type="InterPro" id="IPR050535">
    <property type="entry name" value="DNA_Repair-Maintenance_Comp"/>
</dbReference>
<dbReference type="InterPro" id="IPR041796">
    <property type="entry name" value="Mre11_N"/>
</dbReference>
<dbReference type="Gene3D" id="3.60.21.10">
    <property type="match status" value="1"/>
</dbReference>
<dbReference type="Pfam" id="PF00149">
    <property type="entry name" value="Metallophos"/>
    <property type="match status" value="1"/>
</dbReference>
<evidence type="ECO:0000313" key="4">
    <source>
        <dbReference type="Proteomes" id="UP001218364"/>
    </source>
</evidence>
<name>A0ABD4XC48_9RHOB</name>
<dbReference type="GO" id="GO:0004527">
    <property type="term" value="F:exonuclease activity"/>
    <property type="evidence" value="ECO:0007669"/>
    <property type="project" value="UniProtKB-KW"/>
</dbReference>
<proteinExistence type="predicted"/>
<keyword evidence="3" id="KW-0269">Exonuclease</keyword>
<dbReference type="PIRSF" id="PIRSF033093">
    <property type="entry name" value="UCP_ML1119"/>
    <property type="match status" value="1"/>
</dbReference>
<dbReference type="InterPro" id="IPR014577">
    <property type="entry name" value="UCP033093_metalloPase"/>
</dbReference>
<evidence type="ECO:0000259" key="2">
    <source>
        <dbReference type="Pfam" id="PF00149"/>
    </source>
</evidence>
<feature type="domain" description="Calcineurin-like phosphoesterase" evidence="2">
    <location>
        <begin position="4"/>
        <end position="164"/>
    </location>
</feature>
<dbReference type="PANTHER" id="PTHR30337">
    <property type="entry name" value="COMPONENT OF ATP-DEPENDENT DSDNA EXONUCLEASE"/>
    <property type="match status" value="1"/>
</dbReference>
<evidence type="ECO:0000256" key="1">
    <source>
        <dbReference type="ARBA" id="ARBA00022801"/>
    </source>
</evidence>
<evidence type="ECO:0000313" key="3">
    <source>
        <dbReference type="EMBL" id="MDE4167087.1"/>
    </source>
</evidence>
<comment type="caution">
    <text evidence="3">The sequence shown here is derived from an EMBL/GenBank/DDBJ whole genome shotgun (WGS) entry which is preliminary data.</text>
</comment>
<dbReference type="InterPro" id="IPR029052">
    <property type="entry name" value="Metallo-depent_PP-like"/>
</dbReference>
<dbReference type="AlphaFoldDB" id="A0ABD4XC48"/>
<gene>
    <name evidence="3" type="ORF">PXK24_15435</name>
</gene>
<accession>A0ABD4XC48</accession>
<dbReference type="CDD" id="cd00840">
    <property type="entry name" value="MPP_Mre11_N"/>
    <property type="match status" value="1"/>
</dbReference>
<dbReference type="SUPFAM" id="SSF56300">
    <property type="entry name" value="Metallo-dependent phosphatases"/>
    <property type="match status" value="1"/>
</dbReference>
<keyword evidence="1" id="KW-0378">Hydrolase</keyword>
<sequence>MPSIRFLHTSDLHLGKRFGRFAEETRMALLQARQEILARLAKLAQAHDATHVLIAGDMFDTETPSERVQRQALAAMAAAPELQWWIIPGNHDSGAAEPLWASLRSHLPENVHLLMTAEPVQMAPGVTLLPAPCSHRFPGQDLTAWMDECETGDNELRIGLAHGGVLEFGSSAAGGGDSAETISPQRAQAARLDYLALGDWHGRFEVNPRTQYSGSPEPDRFKHAGRGQCLLVELAGPGQAPLVQPIETGQYHWQEVALDLTPETDPEAAVTSLLPPERADWRYHLMLIRASGWVTPPQRLALEQAVARYAPEFCHLELDLSAVGTEHQAGDLDLIARGGALRVAAQELMQAAEDPALAEQDRKVASAALNRLFAYTQDDGDGGERA</sequence>
<organism evidence="3 4">
    <name type="scientific">Phaeobacter gallaeciensis</name>
    <dbReference type="NCBI Taxonomy" id="60890"/>
    <lineage>
        <taxon>Bacteria</taxon>
        <taxon>Pseudomonadati</taxon>
        <taxon>Pseudomonadota</taxon>
        <taxon>Alphaproteobacteria</taxon>
        <taxon>Rhodobacterales</taxon>
        <taxon>Roseobacteraceae</taxon>
        <taxon>Phaeobacter</taxon>
    </lineage>
</organism>
<protein>
    <submittedName>
        <fullName evidence="3">DNA repair exonuclease</fullName>
    </submittedName>
</protein>
<reference evidence="3 4" key="1">
    <citation type="submission" date="2023-02" db="EMBL/GenBank/DDBJ databases">
        <title>Population genomics of bacteria associated with diatom.</title>
        <authorList>
            <person name="Xie J."/>
            <person name="Wang H."/>
        </authorList>
    </citation>
    <scope>NUCLEOTIDE SEQUENCE [LARGE SCALE GENOMIC DNA]</scope>
    <source>
        <strain evidence="3 4">PT47_8</strain>
    </source>
</reference>
<dbReference type="EMBL" id="JARCJK010000008">
    <property type="protein sequence ID" value="MDE4167087.1"/>
    <property type="molecule type" value="Genomic_DNA"/>
</dbReference>